<accession>U4PUN6</accession>
<dbReference type="InterPro" id="IPR054280">
    <property type="entry name" value="DUF7014"/>
</dbReference>
<evidence type="ECO:0000259" key="1">
    <source>
        <dbReference type="Pfam" id="PF18863"/>
    </source>
</evidence>
<sequence length="315" mass="35882">MIFELYSKRAAKKSGNVVDVYEYENIPQKLKVQTVQIFDEIFGNPDDYYRSDDRAVNVHRCYEEVVRILRREHGVMRLSGSKSYDDDFRLEYLNYILSSKSADFYLDAVEVGITAINVFCRSQSYRALEDAAHRCDEAIKEINYRIKENGVGFEWLNDQIVRIDSELVHAEIVKPALSFLNGAMYAGPRQEFLSAHKHYRAGEHKQAIVDCLKAFESTMKAICDKRGWTYDKGRATAKDLITICFDKGLVPSYWQNNLSNLKALLESGVPTGRNKNAGHGQGATPVDVDDSVVEYIMHMTASTILFLSKSEKELS</sequence>
<feature type="domain" description="HEPN AbiJ-N-terminal" evidence="1">
    <location>
        <begin position="4"/>
        <end position="176"/>
    </location>
</feature>
<evidence type="ECO:0000259" key="2">
    <source>
        <dbReference type="Pfam" id="PF22809"/>
    </source>
</evidence>
<dbReference type="NCBIfam" id="NF046078">
    <property type="entry name" value="STM4504_CBY0614"/>
    <property type="match status" value="1"/>
</dbReference>
<dbReference type="InterPro" id="IPR049503">
    <property type="entry name" value="AbiJ_NTD4"/>
</dbReference>
<protein>
    <recommendedName>
        <fullName evidence="5">Abortive infection protein-like C-terminal domain-containing protein</fullName>
    </recommendedName>
</protein>
<dbReference type="AlphaFoldDB" id="U4PUN6"/>
<dbReference type="EMBL" id="HG518322">
    <property type="protein sequence ID" value="CDI08773.1"/>
    <property type="molecule type" value="Genomic_DNA"/>
</dbReference>
<dbReference type="Pfam" id="PF22809">
    <property type="entry name" value="DUF7014"/>
    <property type="match status" value="1"/>
</dbReference>
<evidence type="ECO:0000313" key="4">
    <source>
        <dbReference type="Proteomes" id="UP000016944"/>
    </source>
</evidence>
<organism evidence="3 4">
    <name type="scientific">Agrobacterium pusense</name>
    <dbReference type="NCBI Taxonomy" id="648995"/>
    <lineage>
        <taxon>Bacteria</taxon>
        <taxon>Pseudomonadati</taxon>
        <taxon>Pseudomonadota</taxon>
        <taxon>Alphaproteobacteria</taxon>
        <taxon>Hyphomicrobiales</taxon>
        <taxon>Rhizobiaceae</taxon>
        <taxon>Rhizobium/Agrobacterium group</taxon>
        <taxon>Agrobacterium</taxon>
    </lineage>
</organism>
<evidence type="ECO:0008006" key="5">
    <source>
        <dbReference type="Google" id="ProtNLM"/>
    </source>
</evidence>
<dbReference type="Proteomes" id="UP000016944">
    <property type="component" value="Chromosome I"/>
</dbReference>
<dbReference type="KEGG" id="rir:BN877_I1879"/>
<dbReference type="PATRIC" id="fig|424182.3.peg.1850"/>
<dbReference type="Pfam" id="PF18863">
    <property type="entry name" value="AbiJ_NTD4"/>
    <property type="match status" value="1"/>
</dbReference>
<evidence type="ECO:0000313" key="3">
    <source>
        <dbReference type="EMBL" id="CDI08773.1"/>
    </source>
</evidence>
<reference evidence="3 4" key="1">
    <citation type="journal article" date="2013" name="Genome Announc.">
        <title>Complete Genome Sequence of the Sesbania Symbiont and Rice Growth-Promoting Endophyte Rhizobium sp. Strain IRBG74.</title>
        <authorList>
            <person name="Crook M.B."/>
            <person name="Mitra S."/>
            <person name="Ane J.M."/>
            <person name="Sadowsky M.J."/>
            <person name="Gyaneshwar P."/>
        </authorList>
    </citation>
    <scope>NUCLEOTIDE SEQUENCE [LARGE SCALE GENOMIC DNA]</scope>
    <source>
        <strain evidence="3 4">IRBG74</strain>
    </source>
</reference>
<dbReference type="HOGENOM" id="CLU_060950_0_0_5"/>
<name>U4PUN6_9HYPH</name>
<proteinExistence type="predicted"/>
<dbReference type="RefSeq" id="WP_022556428.1">
    <property type="nucleotide sequence ID" value="NC_022535.1"/>
</dbReference>
<feature type="domain" description="DUF7014" evidence="2">
    <location>
        <begin position="185"/>
        <end position="312"/>
    </location>
</feature>
<gene>
    <name evidence="3" type="ORF">BN877_I1879</name>
</gene>